<dbReference type="SUPFAM" id="SSF53474">
    <property type="entry name" value="alpha/beta-Hydrolases"/>
    <property type="match status" value="1"/>
</dbReference>
<evidence type="ECO:0000256" key="1">
    <source>
        <dbReference type="ARBA" id="ARBA00022801"/>
    </source>
</evidence>
<comment type="caution">
    <text evidence="4">The sequence shown here is derived from an EMBL/GenBank/DDBJ whole genome shotgun (WGS) entry which is preliminary data.</text>
</comment>
<gene>
    <name evidence="4" type="ORF">FHS92_002203</name>
</gene>
<dbReference type="PANTHER" id="PTHR42776:SF27">
    <property type="entry name" value="DIPEPTIDYL PEPTIDASE FAMILY MEMBER 6"/>
    <property type="match status" value="1"/>
</dbReference>
<keyword evidence="1" id="KW-0378">Hydrolase</keyword>
<feature type="domain" description="Peptidase S9 prolyl oligopeptidase catalytic" evidence="3">
    <location>
        <begin position="447"/>
        <end position="649"/>
    </location>
</feature>
<protein>
    <submittedName>
        <fullName evidence="4">Acetyl esterase/lipase</fullName>
    </submittedName>
</protein>
<dbReference type="Pfam" id="PF00326">
    <property type="entry name" value="Peptidase_S9"/>
    <property type="match status" value="1"/>
</dbReference>
<dbReference type="InterPro" id="IPR029058">
    <property type="entry name" value="AB_hydrolase_fold"/>
</dbReference>
<name>A0A841J7C4_9SPHN</name>
<feature type="chain" id="PRO_5033021360" evidence="2">
    <location>
        <begin position="22"/>
        <end position="653"/>
    </location>
</feature>
<proteinExistence type="predicted"/>
<dbReference type="GO" id="GO:0006508">
    <property type="term" value="P:proteolysis"/>
    <property type="evidence" value="ECO:0007669"/>
    <property type="project" value="InterPro"/>
</dbReference>
<evidence type="ECO:0000313" key="5">
    <source>
        <dbReference type="Proteomes" id="UP000552700"/>
    </source>
</evidence>
<dbReference type="GO" id="GO:0004252">
    <property type="term" value="F:serine-type endopeptidase activity"/>
    <property type="evidence" value="ECO:0007669"/>
    <property type="project" value="TreeGrafter"/>
</dbReference>
<feature type="signal peptide" evidence="2">
    <location>
        <begin position="1"/>
        <end position="21"/>
    </location>
</feature>
<dbReference type="InterPro" id="IPR001375">
    <property type="entry name" value="Peptidase_S9_cat"/>
</dbReference>
<accession>A0A841J7C4</accession>
<organism evidence="4 5">
    <name type="scientific">Sphingobium subterraneum</name>
    <dbReference type="NCBI Taxonomy" id="627688"/>
    <lineage>
        <taxon>Bacteria</taxon>
        <taxon>Pseudomonadati</taxon>
        <taxon>Pseudomonadota</taxon>
        <taxon>Alphaproteobacteria</taxon>
        <taxon>Sphingomonadales</taxon>
        <taxon>Sphingomonadaceae</taxon>
        <taxon>Sphingobium</taxon>
    </lineage>
</organism>
<dbReference type="PANTHER" id="PTHR42776">
    <property type="entry name" value="SERINE PEPTIDASE S9 FAMILY MEMBER"/>
    <property type="match status" value="1"/>
</dbReference>
<evidence type="ECO:0000313" key="4">
    <source>
        <dbReference type="EMBL" id="MBB6124458.1"/>
    </source>
</evidence>
<dbReference type="SUPFAM" id="SSF82171">
    <property type="entry name" value="DPP6 N-terminal domain-like"/>
    <property type="match status" value="1"/>
</dbReference>
<dbReference type="AlphaFoldDB" id="A0A841J7C4"/>
<keyword evidence="2" id="KW-0732">Signal</keyword>
<evidence type="ECO:0000256" key="2">
    <source>
        <dbReference type="SAM" id="SignalP"/>
    </source>
</evidence>
<sequence>MRTKSVTGRLALLGMMSAAFALQGGMAAADPPAQTTVAKASPLPVEAFAELPTLENPVLSPNGLSYAAKAAIGGKQIVVIQKAGKLAVVNLTDIDLRWLRWVNDDWLIAGLGNTAPVEGESWYLTRVAAISADGKTINVLGKKLAAQHADDVLWIARDGSPRILLSLQQSIYSNSEDFWPSVFEVNVSDGKMRQVVKPRETVMDWYADASGCVRMGYGYRDLSRTARLLARPDCRSNFREIDRANLRKSESLIVPDIFLADTTKAIVVAAPEGFAGVYHYDLSKLELGEKLFSVDGYDVDAVASDEAGSALGAAFYTDQRSRVQWFDPTRAEVQADIDKAVGPARTATIVSSSRDFSNMLVSVGGPDRPPTYYFYNINSGRMTRIDATYPQLSKVPLSPVKTIRYKARDGQQIEAVLTVPRGRDTKSLPLILMPHGGPAARDSEGWDWIVQFLANRGYAVLQPNYRGSTGYGRAFEKLGDGQWGLAMQDDLNDAVDWAAKEGIVDPARVCIAGASYGGYAAMRGAQRDGGRYRCAISYAGVSDLNGMLRYDSQFLNGGRSSDGWREYAPDTRAVSPLNFPEQFSTPILLMHGKKDLRVPVSQSRKMADKLKSAGKPYIYIEQPEGDHHFSRQADRLQFLKEMEAFLQKYNPAG</sequence>
<reference evidence="4 5" key="1">
    <citation type="submission" date="2020-08" db="EMBL/GenBank/DDBJ databases">
        <title>Genomic Encyclopedia of Type Strains, Phase IV (KMG-IV): sequencing the most valuable type-strain genomes for metagenomic binning, comparative biology and taxonomic classification.</title>
        <authorList>
            <person name="Goeker M."/>
        </authorList>
    </citation>
    <scope>NUCLEOTIDE SEQUENCE [LARGE SCALE GENOMIC DNA]</scope>
    <source>
        <strain evidence="4 5">DSM 102255</strain>
    </source>
</reference>
<keyword evidence="5" id="KW-1185">Reference proteome</keyword>
<evidence type="ECO:0000259" key="3">
    <source>
        <dbReference type="Pfam" id="PF00326"/>
    </source>
</evidence>
<dbReference type="Gene3D" id="3.40.50.1820">
    <property type="entry name" value="alpha/beta hydrolase"/>
    <property type="match status" value="1"/>
</dbReference>
<dbReference type="EMBL" id="JACIJP010000003">
    <property type="protein sequence ID" value="MBB6124458.1"/>
    <property type="molecule type" value="Genomic_DNA"/>
</dbReference>
<dbReference type="RefSeq" id="WP_246351943.1">
    <property type="nucleotide sequence ID" value="NZ_JACIJP010000003.1"/>
</dbReference>
<dbReference type="Proteomes" id="UP000552700">
    <property type="component" value="Unassembled WGS sequence"/>
</dbReference>